<evidence type="ECO:0000256" key="1">
    <source>
        <dbReference type="ARBA" id="ARBA00023002"/>
    </source>
</evidence>
<dbReference type="InterPro" id="IPR017938">
    <property type="entry name" value="Riboflavin_synthase-like_b-brl"/>
</dbReference>
<keyword evidence="2" id="KW-0812">Transmembrane</keyword>
<reference evidence="4" key="1">
    <citation type="submission" date="2023-10" db="EMBL/GenBank/DDBJ databases">
        <authorList>
            <person name="Chen Y."/>
            <person name="Shah S."/>
            <person name="Dougan E. K."/>
            <person name="Thang M."/>
            <person name="Chan C."/>
        </authorList>
    </citation>
    <scope>NUCLEOTIDE SEQUENCE [LARGE SCALE GENOMIC DNA]</scope>
</reference>
<feature type="transmembrane region" description="Helical" evidence="2">
    <location>
        <begin position="44"/>
        <end position="67"/>
    </location>
</feature>
<dbReference type="InterPro" id="IPR050369">
    <property type="entry name" value="RBOH/FRE"/>
</dbReference>
<evidence type="ECO:0000259" key="3">
    <source>
        <dbReference type="PROSITE" id="PS51384"/>
    </source>
</evidence>
<dbReference type="InterPro" id="IPR013112">
    <property type="entry name" value="FAD-bd_8"/>
</dbReference>
<evidence type="ECO:0000313" key="5">
    <source>
        <dbReference type="Proteomes" id="UP001189429"/>
    </source>
</evidence>
<sequence>MNACEILGLFVRRRVVDICLLVGAVSGCLIVLEDNISQMTPRNAILAHALIFLWPLVLLVLVLQTMFKFQAFVREVVGMCSPKLAKCFSLGSNQWSEPLQRSWWEIAYFCHVAGYSLLVVGALTMRLTVFWPTLFTWGYDVMTDFYDRIMIMKCARNNTTPIVVDVGSIQSSYTINKGEGATAEPSHVRLVLKKPPGFQYKAGQWCQLALPQCGSYLKAPAFAKPLLQWHAFSIASAEQDDFLEFHIAVHGSPHLLADATDVALAPKSECVATISEKGNCFESMFPHAVPHAGEVTRGNRRVERSGVYLNLTGEDGGKTKLLRPQLQWTGRMWNVVQWLLECRASHKEVSQDQVEVSIMGPYGTMPHTVAAHKAVMLIGAGVGFPSTGAMLRQLLQDNLEKQADEQTAVCFLWTATKVDQMLLCFPSLIADLTRYVNKRSIAELKSWLTVKIFISSFEAGDFLDVNPGDALFPESTQMQSALTKVRNWLLGHAGVKDDEDGTYVCQGSLGASFADVLRKSAFVRDRVVKRQSSLGVCFCGPGSLGNWIRRATSRTRSSPSRWSTAPSVPATRRDCGQFSVSQATGSAGLVWGDTALAARDAGCRSEVAPPAELPREG</sequence>
<dbReference type="Gene3D" id="3.40.50.80">
    <property type="entry name" value="Nucleotide-binding domain of ferredoxin-NADP reductase (FNR) module"/>
    <property type="match status" value="1"/>
</dbReference>
<gene>
    <name evidence="4" type="ORF">PCOR1329_LOCUS82311</name>
</gene>
<dbReference type="InterPro" id="IPR039261">
    <property type="entry name" value="FNR_nucleotide-bd"/>
</dbReference>
<keyword evidence="5" id="KW-1185">Reference proteome</keyword>
<dbReference type="SUPFAM" id="SSF52343">
    <property type="entry name" value="Ferredoxin reductase-like, C-terminal NADP-linked domain"/>
    <property type="match status" value="1"/>
</dbReference>
<protein>
    <recommendedName>
        <fullName evidence="3">FAD-binding FR-type domain-containing protein</fullName>
    </recommendedName>
</protein>
<evidence type="ECO:0000313" key="4">
    <source>
        <dbReference type="EMBL" id="CAK0907219.1"/>
    </source>
</evidence>
<dbReference type="Gene3D" id="2.40.30.10">
    <property type="entry name" value="Translation factors"/>
    <property type="match status" value="1"/>
</dbReference>
<accession>A0ABN9Y7Y7</accession>
<feature type="domain" description="FAD-binding FR-type" evidence="3">
    <location>
        <begin position="156"/>
        <end position="368"/>
    </location>
</feature>
<feature type="transmembrane region" description="Helical" evidence="2">
    <location>
        <begin position="15"/>
        <end position="32"/>
    </location>
</feature>
<dbReference type="InterPro" id="IPR017927">
    <property type="entry name" value="FAD-bd_FR_type"/>
</dbReference>
<organism evidence="4 5">
    <name type="scientific">Prorocentrum cordatum</name>
    <dbReference type="NCBI Taxonomy" id="2364126"/>
    <lineage>
        <taxon>Eukaryota</taxon>
        <taxon>Sar</taxon>
        <taxon>Alveolata</taxon>
        <taxon>Dinophyceae</taxon>
        <taxon>Prorocentrales</taxon>
        <taxon>Prorocentraceae</taxon>
        <taxon>Prorocentrum</taxon>
    </lineage>
</organism>
<dbReference type="SUPFAM" id="SSF63380">
    <property type="entry name" value="Riboflavin synthase domain-like"/>
    <property type="match status" value="1"/>
</dbReference>
<dbReference type="Pfam" id="PF08022">
    <property type="entry name" value="FAD_binding_8"/>
    <property type="match status" value="1"/>
</dbReference>
<keyword evidence="1" id="KW-0560">Oxidoreductase</keyword>
<dbReference type="PROSITE" id="PS51384">
    <property type="entry name" value="FAD_FR"/>
    <property type="match status" value="1"/>
</dbReference>
<dbReference type="Proteomes" id="UP001189429">
    <property type="component" value="Unassembled WGS sequence"/>
</dbReference>
<evidence type="ECO:0000256" key="2">
    <source>
        <dbReference type="SAM" id="Phobius"/>
    </source>
</evidence>
<keyword evidence="2" id="KW-0472">Membrane</keyword>
<dbReference type="PANTHER" id="PTHR11972">
    <property type="entry name" value="NADPH OXIDASE"/>
    <property type="match status" value="1"/>
</dbReference>
<comment type="caution">
    <text evidence="4">The sequence shown here is derived from an EMBL/GenBank/DDBJ whole genome shotgun (WGS) entry which is preliminary data.</text>
</comment>
<keyword evidence="2" id="KW-1133">Transmembrane helix</keyword>
<name>A0ABN9Y7Y7_9DINO</name>
<proteinExistence type="predicted"/>
<dbReference type="EMBL" id="CAUYUJ010021826">
    <property type="protein sequence ID" value="CAK0907219.1"/>
    <property type="molecule type" value="Genomic_DNA"/>
</dbReference>